<dbReference type="AlphaFoldDB" id="A0A7W9YEJ1"/>
<evidence type="ECO:0000313" key="3">
    <source>
        <dbReference type="EMBL" id="MBB6172314.1"/>
    </source>
</evidence>
<evidence type="ECO:0000313" key="4">
    <source>
        <dbReference type="EMBL" id="MBB6173346.1"/>
    </source>
</evidence>
<evidence type="ECO:0000256" key="1">
    <source>
        <dbReference type="SAM" id="MobiDB-lite"/>
    </source>
</evidence>
<sequence>MSDPHRVRPITSAPTAKARQRAQEAETARLADLIASDLRRQQWAKLSYTDEEERAAIKRAARRAGKEIGVKVAVRTTRDGAVMAAIDEEGGPLRDRLDEARLRNAIDDAFGDDPR</sequence>
<evidence type="ECO:0000313" key="5">
    <source>
        <dbReference type="Proteomes" id="UP000546642"/>
    </source>
</evidence>
<dbReference type="EMBL" id="JACHDS010000001">
    <property type="protein sequence ID" value="MBB6173346.1"/>
    <property type="molecule type" value="Genomic_DNA"/>
</dbReference>
<dbReference type="EMBL" id="JACHDS010000001">
    <property type="protein sequence ID" value="MBB6172314.1"/>
    <property type="molecule type" value="Genomic_DNA"/>
</dbReference>
<dbReference type="EMBL" id="JACHDS010000001">
    <property type="protein sequence ID" value="MBB6170713.1"/>
    <property type="molecule type" value="Genomic_DNA"/>
</dbReference>
<keyword evidence="5" id="KW-1185">Reference proteome</keyword>
<evidence type="ECO:0000313" key="2">
    <source>
        <dbReference type="EMBL" id="MBB6170713.1"/>
    </source>
</evidence>
<dbReference type="RefSeq" id="WP_184073542.1">
    <property type="nucleotide sequence ID" value="NZ_JACHDS010000001.1"/>
</dbReference>
<proteinExistence type="predicted"/>
<gene>
    <name evidence="2" type="ORF">HNR23_000773</name>
    <name evidence="3" type="ORF">HNR23_002374</name>
    <name evidence="4" type="ORF">HNR23_003406</name>
</gene>
<accession>A0A7W9YEJ1</accession>
<dbReference type="Proteomes" id="UP000546642">
    <property type="component" value="Unassembled WGS sequence"/>
</dbReference>
<reference evidence="2 5" key="1">
    <citation type="submission" date="2020-08" db="EMBL/GenBank/DDBJ databases">
        <title>Sequencing the genomes of 1000 actinobacteria strains.</title>
        <authorList>
            <person name="Klenk H.-P."/>
        </authorList>
    </citation>
    <scope>NUCLEOTIDE SEQUENCE [LARGE SCALE GENOMIC DNA]</scope>
    <source>
        <strain evidence="2 5">DSM 46659</strain>
    </source>
</reference>
<comment type="caution">
    <text evidence="2">The sequence shown here is derived from an EMBL/GenBank/DDBJ whole genome shotgun (WGS) entry which is preliminary data.</text>
</comment>
<protein>
    <submittedName>
        <fullName evidence="2">Uncharacterized protein</fullName>
    </submittedName>
</protein>
<organism evidence="2 5">
    <name type="scientific">Nocardiopsis mwathae</name>
    <dbReference type="NCBI Taxonomy" id="1472723"/>
    <lineage>
        <taxon>Bacteria</taxon>
        <taxon>Bacillati</taxon>
        <taxon>Actinomycetota</taxon>
        <taxon>Actinomycetes</taxon>
        <taxon>Streptosporangiales</taxon>
        <taxon>Nocardiopsidaceae</taxon>
        <taxon>Nocardiopsis</taxon>
    </lineage>
</organism>
<feature type="region of interest" description="Disordered" evidence="1">
    <location>
        <begin position="1"/>
        <end position="24"/>
    </location>
</feature>
<name>A0A7W9YEJ1_9ACTN</name>